<dbReference type="Proteomes" id="UP001151760">
    <property type="component" value="Unassembled WGS sequence"/>
</dbReference>
<feature type="region of interest" description="Disordered" evidence="1">
    <location>
        <begin position="27"/>
        <end position="88"/>
    </location>
</feature>
<evidence type="ECO:0000313" key="3">
    <source>
        <dbReference type="Proteomes" id="UP001151760"/>
    </source>
</evidence>
<name>A0ABQ4ZIR5_9ASTR</name>
<proteinExistence type="predicted"/>
<keyword evidence="3" id="KW-1185">Reference proteome</keyword>
<sequence>MVNWSNHVAENKTGEVEKVYGMMAGLYADNGGADVSDATADDKSSDSNLMHPCDSKPQVQTKTFPPTVDIKTLPESDVEDPNSTAGSP</sequence>
<gene>
    <name evidence="2" type="ORF">Tco_0771812</name>
</gene>
<accession>A0ABQ4ZIR5</accession>
<organism evidence="2 3">
    <name type="scientific">Tanacetum coccineum</name>
    <dbReference type="NCBI Taxonomy" id="301880"/>
    <lineage>
        <taxon>Eukaryota</taxon>
        <taxon>Viridiplantae</taxon>
        <taxon>Streptophyta</taxon>
        <taxon>Embryophyta</taxon>
        <taxon>Tracheophyta</taxon>
        <taxon>Spermatophyta</taxon>
        <taxon>Magnoliopsida</taxon>
        <taxon>eudicotyledons</taxon>
        <taxon>Gunneridae</taxon>
        <taxon>Pentapetalae</taxon>
        <taxon>asterids</taxon>
        <taxon>campanulids</taxon>
        <taxon>Asterales</taxon>
        <taxon>Asteraceae</taxon>
        <taxon>Asteroideae</taxon>
        <taxon>Anthemideae</taxon>
        <taxon>Anthemidinae</taxon>
        <taxon>Tanacetum</taxon>
    </lineage>
</organism>
<evidence type="ECO:0000256" key="1">
    <source>
        <dbReference type="SAM" id="MobiDB-lite"/>
    </source>
</evidence>
<reference evidence="2" key="1">
    <citation type="journal article" date="2022" name="Int. J. Mol. Sci.">
        <title>Draft Genome of Tanacetum Coccineum: Genomic Comparison of Closely Related Tanacetum-Family Plants.</title>
        <authorList>
            <person name="Yamashiro T."/>
            <person name="Shiraishi A."/>
            <person name="Nakayama K."/>
            <person name="Satake H."/>
        </authorList>
    </citation>
    <scope>NUCLEOTIDE SEQUENCE</scope>
</reference>
<dbReference type="EMBL" id="BQNB010011331">
    <property type="protein sequence ID" value="GJS89176.1"/>
    <property type="molecule type" value="Genomic_DNA"/>
</dbReference>
<comment type="caution">
    <text evidence="2">The sequence shown here is derived from an EMBL/GenBank/DDBJ whole genome shotgun (WGS) entry which is preliminary data.</text>
</comment>
<reference evidence="2" key="2">
    <citation type="submission" date="2022-01" db="EMBL/GenBank/DDBJ databases">
        <authorList>
            <person name="Yamashiro T."/>
            <person name="Shiraishi A."/>
            <person name="Satake H."/>
            <person name="Nakayama K."/>
        </authorList>
    </citation>
    <scope>NUCLEOTIDE SEQUENCE</scope>
</reference>
<protein>
    <submittedName>
        <fullName evidence="2">Uncharacterized protein</fullName>
    </submittedName>
</protein>
<evidence type="ECO:0000313" key="2">
    <source>
        <dbReference type="EMBL" id="GJS89176.1"/>
    </source>
</evidence>